<accession>A0A0A0J7X1</accession>
<name>A0A0A0J7X1_9MICO</name>
<keyword evidence="3" id="KW-1185">Reference proteome</keyword>
<dbReference type="InterPro" id="IPR010982">
    <property type="entry name" value="Lambda_DNA-bd_dom_sf"/>
</dbReference>
<dbReference type="STRING" id="1385520.N802_11200"/>
<evidence type="ECO:0000313" key="3">
    <source>
        <dbReference type="Proteomes" id="UP000030002"/>
    </source>
</evidence>
<dbReference type="EMBL" id="AVPJ01000008">
    <property type="protein sequence ID" value="KGN32142.1"/>
    <property type="molecule type" value="Genomic_DNA"/>
</dbReference>
<dbReference type="eggNOG" id="COG3655">
    <property type="taxonomic scope" value="Bacteria"/>
</dbReference>
<evidence type="ECO:0000259" key="1">
    <source>
        <dbReference type="PROSITE" id="PS50943"/>
    </source>
</evidence>
<organism evidence="2 3">
    <name type="scientific">Knoellia sinensis KCTC 19936</name>
    <dbReference type="NCBI Taxonomy" id="1385520"/>
    <lineage>
        <taxon>Bacteria</taxon>
        <taxon>Bacillati</taxon>
        <taxon>Actinomycetota</taxon>
        <taxon>Actinomycetes</taxon>
        <taxon>Micrococcales</taxon>
        <taxon>Intrasporangiaceae</taxon>
        <taxon>Knoellia</taxon>
    </lineage>
</organism>
<dbReference type="AlphaFoldDB" id="A0A0A0J7X1"/>
<gene>
    <name evidence="2" type="ORF">N802_11200</name>
</gene>
<dbReference type="CDD" id="cd00093">
    <property type="entry name" value="HTH_XRE"/>
    <property type="match status" value="1"/>
</dbReference>
<dbReference type="SMART" id="SM00530">
    <property type="entry name" value="HTH_XRE"/>
    <property type="match status" value="1"/>
</dbReference>
<dbReference type="InterPro" id="IPR001387">
    <property type="entry name" value="Cro/C1-type_HTH"/>
</dbReference>
<dbReference type="PROSITE" id="PS50943">
    <property type="entry name" value="HTH_CROC1"/>
    <property type="match status" value="1"/>
</dbReference>
<dbReference type="Gene3D" id="1.10.260.40">
    <property type="entry name" value="lambda repressor-like DNA-binding domains"/>
    <property type="match status" value="1"/>
</dbReference>
<sequence length="119" mass="13450">MREALGMTAEELAERMGVSQPSVTRLERSERDSVARLDTLIRAADALECDVVYALVPRRPLEEMVTDQARRRARERVEQVAHTMALEDQAVADSELAKQLATLTDFYRTQPGLWRHGLG</sequence>
<feature type="domain" description="HTH cro/C1-type" evidence="1">
    <location>
        <begin position="1"/>
        <end position="54"/>
    </location>
</feature>
<dbReference type="Proteomes" id="UP000030002">
    <property type="component" value="Unassembled WGS sequence"/>
</dbReference>
<evidence type="ECO:0000313" key="2">
    <source>
        <dbReference type="EMBL" id="KGN32142.1"/>
    </source>
</evidence>
<protein>
    <recommendedName>
        <fullName evidence="1">HTH cro/C1-type domain-containing protein</fullName>
    </recommendedName>
</protein>
<dbReference type="SUPFAM" id="SSF47413">
    <property type="entry name" value="lambda repressor-like DNA-binding domains"/>
    <property type="match status" value="1"/>
</dbReference>
<proteinExistence type="predicted"/>
<dbReference type="GO" id="GO:0003677">
    <property type="term" value="F:DNA binding"/>
    <property type="evidence" value="ECO:0007669"/>
    <property type="project" value="InterPro"/>
</dbReference>
<reference evidence="2 3" key="1">
    <citation type="submission" date="2013-08" db="EMBL/GenBank/DDBJ databases">
        <title>The genome sequence of Knoellia sinensis.</title>
        <authorList>
            <person name="Zhu W."/>
            <person name="Wang G."/>
        </authorList>
    </citation>
    <scope>NUCLEOTIDE SEQUENCE [LARGE SCALE GENOMIC DNA]</scope>
    <source>
        <strain evidence="2 3">KCTC 19936</strain>
    </source>
</reference>
<dbReference type="Pfam" id="PF01381">
    <property type="entry name" value="HTH_3"/>
    <property type="match status" value="1"/>
</dbReference>
<comment type="caution">
    <text evidence="2">The sequence shown here is derived from an EMBL/GenBank/DDBJ whole genome shotgun (WGS) entry which is preliminary data.</text>
</comment>